<name>A0A1L7IAF6_9FLAO</name>
<reference evidence="3 4" key="1">
    <citation type="submission" date="2016-07" db="EMBL/GenBank/DDBJ databases">
        <title>Multi-omics approach to identify versatile polysaccharide utilization systems of a marine flavobacterium Gramella flava.</title>
        <authorList>
            <person name="Tang K."/>
        </authorList>
    </citation>
    <scope>NUCLEOTIDE SEQUENCE [LARGE SCALE GENOMIC DNA]</scope>
    <source>
        <strain evidence="3 4">JLT2011</strain>
    </source>
</reference>
<dbReference type="AlphaFoldDB" id="A0A1L7IAF6"/>
<evidence type="ECO:0000256" key="1">
    <source>
        <dbReference type="SAM" id="Phobius"/>
    </source>
</evidence>
<dbReference type="InterPro" id="IPR005182">
    <property type="entry name" value="YdbS-like_PH"/>
</dbReference>
<dbReference type="STRING" id="1229726.GRFL_3459"/>
<evidence type="ECO:0000313" key="3">
    <source>
        <dbReference type="EMBL" id="APU70183.1"/>
    </source>
</evidence>
<dbReference type="KEGG" id="gfl:GRFL_3459"/>
<dbReference type="Pfam" id="PF03703">
    <property type="entry name" value="bPH_2"/>
    <property type="match status" value="3"/>
</dbReference>
<feature type="transmembrane region" description="Helical" evidence="1">
    <location>
        <begin position="314"/>
        <end position="333"/>
    </location>
</feature>
<feature type="transmembrane region" description="Helical" evidence="1">
    <location>
        <begin position="147"/>
        <end position="165"/>
    </location>
</feature>
<dbReference type="InterPro" id="IPR014529">
    <property type="entry name" value="UCP026631"/>
</dbReference>
<keyword evidence="4" id="KW-1185">Reference proteome</keyword>
<dbReference type="PANTHER" id="PTHR34473">
    <property type="entry name" value="UPF0699 TRANSMEMBRANE PROTEIN YDBS"/>
    <property type="match status" value="1"/>
</dbReference>
<dbReference type="EMBL" id="CP016359">
    <property type="protein sequence ID" value="APU70183.1"/>
    <property type="molecule type" value="Genomic_DNA"/>
</dbReference>
<dbReference type="PIRSF" id="PIRSF026631">
    <property type="entry name" value="UCP026631"/>
    <property type="match status" value="1"/>
</dbReference>
<feature type="domain" description="YdbS-like PH" evidence="2">
    <location>
        <begin position="217"/>
        <end position="291"/>
    </location>
</feature>
<evidence type="ECO:0000313" key="4">
    <source>
        <dbReference type="Proteomes" id="UP000186230"/>
    </source>
</evidence>
<evidence type="ECO:0000259" key="2">
    <source>
        <dbReference type="Pfam" id="PF03703"/>
    </source>
</evidence>
<keyword evidence="1" id="KW-1133">Transmembrane helix</keyword>
<sequence length="447" mass="51705">MLSIVGALILLVLALGYSILYYLKFTFFIDPEREEFVLQKGVLSSETISLPFDKIQRVNFKRNLLQRIIGVYSILIDTAGSKEEEVEIKALSKAKAEELSEILMNHTETEDKVDQKISQDKKEEAALNWQYSLNIFQLLKLGLSSNYIRGLLLLMTFYLTLKDQLFLEQFFPSEMDVVRNNDFGITPWTILLLLLAVVIVTVADTFIKYFKLNLIKTDLGLQVEMGLRKNKKVSLKGKRVQSMEISSNPIQKRLDLNKVKILLATSADNPGKSVITIPGISQTIVSRIKHYIYKDQIRRIFQIVPNRIFLFRKIIRGLFPLVLIPFIIGYYDLNFRLEWIIMGIAGYLILLGGYQFLFFRSLKLSISKEIIVKYSGVWRRKKQYLEMWKLQSVSISQPLWYEKQGLADLIFHSAGGDISFEVIDKNQAEILMDYLLFKIESSSGEWM</sequence>
<organism evidence="3 4">
    <name type="scientific">Christiangramia flava JLT2011</name>
    <dbReference type="NCBI Taxonomy" id="1229726"/>
    <lineage>
        <taxon>Bacteria</taxon>
        <taxon>Pseudomonadati</taxon>
        <taxon>Bacteroidota</taxon>
        <taxon>Flavobacteriia</taxon>
        <taxon>Flavobacteriales</taxon>
        <taxon>Flavobacteriaceae</taxon>
        <taxon>Christiangramia</taxon>
    </lineage>
</organism>
<protein>
    <recommendedName>
        <fullName evidence="2">YdbS-like PH domain-containing protein</fullName>
    </recommendedName>
</protein>
<feature type="domain" description="YdbS-like PH" evidence="2">
    <location>
        <begin position="360"/>
        <end position="435"/>
    </location>
</feature>
<feature type="transmembrane region" description="Helical" evidence="1">
    <location>
        <begin position="185"/>
        <end position="207"/>
    </location>
</feature>
<feature type="domain" description="YdbS-like PH" evidence="2">
    <location>
        <begin position="26"/>
        <end position="102"/>
    </location>
</feature>
<dbReference type="Proteomes" id="UP000186230">
    <property type="component" value="Chromosome"/>
</dbReference>
<accession>A0A1L7IAF6</accession>
<keyword evidence="1" id="KW-0812">Transmembrane</keyword>
<dbReference type="PANTHER" id="PTHR34473:SF2">
    <property type="entry name" value="UPF0699 TRANSMEMBRANE PROTEIN YDBT"/>
    <property type="match status" value="1"/>
</dbReference>
<gene>
    <name evidence="3" type="ORF">GRFL_3459</name>
</gene>
<feature type="transmembrane region" description="Helical" evidence="1">
    <location>
        <begin position="6"/>
        <end position="23"/>
    </location>
</feature>
<proteinExistence type="predicted"/>
<feature type="transmembrane region" description="Helical" evidence="1">
    <location>
        <begin position="339"/>
        <end position="359"/>
    </location>
</feature>
<keyword evidence="1" id="KW-0472">Membrane</keyword>